<feature type="transmembrane region" description="Helical" evidence="1">
    <location>
        <begin position="138"/>
        <end position="157"/>
    </location>
</feature>
<dbReference type="EMBL" id="AP022870">
    <property type="protein sequence ID" value="BCB74155.1"/>
    <property type="molecule type" value="Genomic_DNA"/>
</dbReference>
<keyword evidence="1" id="KW-0812">Transmembrane</keyword>
<evidence type="ECO:0000313" key="2">
    <source>
        <dbReference type="EMBL" id="BCB74155.1"/>
    </source>
</evidence>
<dbReference type="RefSeq" id="WP_173033454.1">
    <property type="nucleotide sequence ID" value="NZ_AP022870.1"/>
</dbReference>
<dbReference type="Proteomes" id="UP000502508">
    <property type="component" value="Chromosome"/>
</dbReference>
<dbReference type="InterPro" id="IPR012666">
    <property type="entry name" value="CbtA_put"/>
</dbReference>
<keyword evidence="1" id="KW-0472">Membrane</keyword>
<feature type="transmembrane region" description="Helical" evidence="1">
    <location>
        <begin position="12"/>
        <end position="32"/>
    </location>
</feature>
<gene>
    <name evidence="2" type="ORF">Pflav_005650</name>
</gene>
<reference evidence="2 3" key="1">
    <citation type="submission" date="2020-03" db="EMBL/GenBank/DDBJ databases">
        <title>Whole genome shotgun sequence of Phytohabitans flavus NBRC 107702.</title>
        <authorList>
            <person name="Komaki H."/>
            <person name="Tamura T."/>
        </authorList>
    </citation>
    <scope>NUCLEOTIDE SEQUENCE [LARGE SCALE GENOMIC DNA]</scope>
    <source>
        <strain evidence="2 3">NBRC 107702</strain>
    </source>
</reference>
<dbReference type="AlphaFoldDB" id="A0A6F8XK10"/>
<evidence type="ECO:0000256" key="1">
    <source>
        <dbReference type="SAM" id="Phobius"/>
    </source>
</evidence>
<keyword evidence="3" id="KW-1185">Reference proteome</keyword>
<evidence type="ECO:0000313" key="3">
    <source>
        <dbReference type="Proteomes" id="UP000502508"/>
    </source>
</evidence>
<feature type="transmembrane region" description="Helical" evidence="1">
    <location>
        <begin position="63"/>
        <end position="86"/>
    </location>
</feature>
<protein>
    <submittedName>
        <fullName evidence="2">Membrane protein</fullName>
    </submittedName>
</protein>
<reference evidence="2 3" key="2">
    <citation type="submission" date="2020-03" db="EMBL/GenBank/DDBJ databases">
        <authorList>
            <person name="Ichikawa N."/>
            <person name="Kimura A."/>
            <person name="Kitahashi Y."/>
            <person name="Uohara A."/>
        </authorList>
    </citation>
    <scope>NUCLEOTIDE SEQUENCE [LARGE SCALE GENOMIC DNA]</scope>
    <source>
        <strain evidence="2 3">NBRC 107702</strain>
    </source>
</reference>
<keyword evidence="1" id="KW-1133">Transmembrane helix</keyword>
<name>A0A6F8XK10_9ACTN</name>
<organism evidence="2 3">
    <name type="scientific">Phytohabitans flavus</name>
    <dbReference type="NCBI Taxonomy" id="1076124"/>
    <lineage>
        <taxon>Bacteria</taxon>
        <taxon>Bacillati</taxon>
        <taxon>Actinomycetota</taxon>
        <taxon>Actinomycetes</taxon>
        <taxon>Micromonosporales</taxon>
        <taxon>Micromonosporaceae</taxon>
    </lineage>
</organism>
<accession>A0A6F8XK10</accession>
<feature type="transmembrane region" description="Helical" evidence="1">
    <location>
        <begin position="211"/>
        <end position="232"/>
    </location>
</feature>
<proteinExistence type="predicted"/>
<dbReference type="KEGG" id="pfla:Pflav_005650"/>
<feature type="transmembrane region" description="Helical" evidence="1">
    <location>
        <begin position="98"/>
        <end position="118"/>
    </location>
</feature>
<sequence>MTSLTLGAVLRRAALAGLFAGVAASIVALAVVEPQIDNALVIEEARSAGSTHEDPVFGRSTQVVGGMIAAIAVAVCLALVVGVVFARVRHRLPAATDFGRAALLAFLGFTTLALLPGLKYPANPPGVGDPETVTARTVQYLTLIAAAVAITWLAFLVHDRLAARPWPPAYRAAIGVAVAAVGYTALLMTWPATPDSVPADIPAALLWDFRLASLAELAALWTVFGLSFGLLLTPRRVPVAVAA</sequence>
<dbReference type="Pfam" id="PF09490">
    <property type="entry name" value="CbtA"/>
    <property type="match status" value="1"/>
</dbReference>
<feature type="transmembrane region" description="Helical" evidence="1">
    <location>
        <begin position="169"/>
        <end position="191"/>
    </location>
</feature>